<dbReference type="Proteomes" id="UP000249661">
    <property type="component" value="Unassembled WGS sequence"/>
</dbReference>
<dbReference type="EMBL" id="KZ824941">
    <property type="protein sequence ID" value="RAH72899.1"/>
    <property type="molecule type" value="Genomic_DNA"/>
</dbReference>
<organism evidence="1 2">
    <name type="scientific">Aspergillus aculeatinus CBS 121060</name>
    <dbReference type="NCBI Taxonomy" id="1448322"/>
    <lineage>
        <taxon>Eukaryota</taxon>
        <taxon>Fungi</taxon>
        <taxon>Dikarya</taxon>
        <taxon>Ascomycota</taxon>
        <taxon>Pezizomycotina</taxon>
        <taxon>Eurotiomycetes</taxon>
        <taxon>Eurotiomycetidae</taxon>
        <taxon>Eurotiales</taxon>
        <taxon>Aspergillaceae</taxon>
        <taxon>Aspergillus</taxon>
        <taxon>Aspergillus subgen. Circumdati</taxon>
    </lineage>
</organism>
<evidence type="ECO:0000313" key="2">
    <source>
        <dbReference type="Proteomes" id="UP000249661"/>
    </source>
</evidence>
<name>A0ACD1HH01_9EURO</name>
<keyword evidence="2" id="KW-1185">Reference proteome</keyword>
<reference evidence="1" key="1">
    <citation type="submission" date="2018-02" db="EMBL/GenBank/DDBJ databases">
        <title>The genomes of Aspergillus section Nigri reveals drivers in fungal speciation.</title>
        <authorList>
            <consortium name="DOE Joint Genome Institute"/>
            <person name="Vesth T.C."/>
            <person name="Nybo J."/>
            <person name="Theobald S."/>
            <person name="Brandl J."/>
            <person name="Frisvad J.C."/>
            <person name="Nielsen K.F."/>
            <person name="Lyhne E.K."/>
            <person name="Kogle M.E."/>
            <person name="Kuo A."/>
            <person name="Riley R."/>
            <person name="Clum A."/>
            <person name="Nolan M."/>
            <person name="Lipzen A."/>
            <person name="Salamov A."/>
            <person name="Henrissat B."/>
            <person name="Wiebenga A."/>
            <person name="De vries R.P."/>
            <person name="Grigoriev I.V."/>
            <person name="Mortensen U.H."/>
            <person name="Andersen M.R."/>
            <person name="Baker S.E."/>
        </authorList>
    </citation>
    <scope>NUCLEOTIDE SEQUENCE</scope>
    <source>
        <strain evidence="1">CBS 121060</strain>
    </source>
</reference>
<proteinExistence type="predicted"/>
<gene>
    <name evidence="1" type="ORF">BO66DRAFT_389473</name>
</gene>
<accession>A0ACD1HH01</accession>
<protein>
    <submittedName>
        <fullName evidence="1">Uncharacterized protein</fullName>
    </submittedName>
</protein>
<sequence length="67" mass="7521">MIILGPGSLLAKSSPLCAWLLMLYLAPLLMVSVSPLLHLSIYHRMYLWHALAIIDPDYVIGKEQTKT</sequence>
<evidence type="ECO:0000313" key="1">
    <source>
        <dbReference type="EMBL" id="RAH72899.1"/>
    </source>
</evidence>